<evidence type="ECO:0000256" key="7">
    <source>
        <dbReference type="ARBA" id="ARBA00022989"/>
    </source>
</evidence>
<dbReference type="InterPro" id="IPR022346">
    <property type="entry name" value="T2SS_GspH"/>
</dbReference>
<evidence type="ECO:0000256" key="3">
    <source>
        <dbReference type="ARBA" id="ARBA00022475"/>
    </source>
</evidence>
<dbReference type="Pfam" id="PF12019">
    <property type="entry name" value="GspH"/>
    <property type="match status" value="1"/>
</dbReference>
<evidence type="ECO:0000256" key="2">
    <source>
        <dbReference type="ARBA" id="ARBA00021549"/>
    </source>
</evidence>
<evidence type="ECO:0000256" key="1">
    <source>
        <dbReference type="ARBA" id="ARBA00004377"/>
    </source>
</evidence>
<sequence length="160" mass="16985">MRAGQGAARRRRPSAAVAGFTLIEMLIVLVILAAATGVVGLAVPEWRARSALREAGAGLERLLAQARDTALRRQVPVLVRFDPEDRRIGIPVLGRWQAVPAGLDLTLTGAAIEPDGDTPALLFLGDGSSSGGFLTLSRGERRLTLRVAWLTGAVRQETSP</sequence>
<keyword evidence="4" id="KW-0488">Methylation</keyword>
<comment type="caution">
    <text evidence="13">The sequence shown here is derived from an EMBL/GenBank/DDBJ whole genome shotgun (WGS) entry which is preliminary data.</text>
</comment>
<gene>
    <name evidence="13" type="ORF">BWR60_25115</name>
</gene>
<dbReference type="PROSITE" id="PS00409">
    <property type="entry name" value="PROKAR_NTER_METHYL"/>
    <property type="match status" value="1"/>
</dbReference>
<evidence type="ECO:0000256" key="11">
    <source>
        <dbReference type="SAM" id="Phobius"/>
    </source>
</evidence>
<keyword evidence="6 11" id="KW-0812">Transmembrane</keyword>
<evidence type="ECO:0000256" key="6">
    <source>
        <dbReference type="ARBA" id="ARBA00022692"/>
    </source>
</evidence>
<dbReference type="AlphaFoldDB" id="A0A211ZGI6"/>
<evidence type="ECO:0000259" key="12">
    <source>
        <dbReference type="Pfam" id="PF12019"/>
    </source>
</evidence>
<comment type="similarity">
    <text evidence="9">Belongs to the GSP H family.</text>
</comment>
<dbReference type="OrthoDB" id="7369583at2"/>
<proteinExistence type="inferred from homology"/>
<evidence type="ECO:0000256" key="9">
    <source>
        <dbReference type="ARBA" id="ARBA00025772"/>
    </source>
</evidence>
<keyword evidence="8 11" id="KW-0472">Membrane</keyword>
<dbReference type="InterPro" id="IPR045584">
    <property type="entry name" value="Pilin-like"/>
</dbReference>
<name>A0A211ZGI6_9PROT</name>
<feature type="domain" description="General secretion pathway GspH" evidence="12">
    <location>
        <begin position="59"/>
        <end position="149"/>
    </location>
</feature>
<dbReference type="InterPro" id="IPR012902">
    <property type="entry name" value="N_methyl_site"/>
</dbReference>
<dbReference type="GO" id="GO:0005886">
    <property type="term" value="C:plasma membrane"/>
    <property type="evidence" value="ECO:0007669"/>
    <property type="project" value="UniProtKB-SubCell"/>
</dbReference>
<evidence type="ECO:0000313" key="14">
    <source>
        <dbReference type="Proteomes" id="UP000196655"/>
    </source>
</evidence>
<feature type="transmembrane region" description="Helical" evidence="11">
    <location>
        <begin position="20"/>
        <end position="43"/>
    </location>
</feature>
<comment type="subcellular location">
    <subcellularLocation>
        <location evidence="1">Cell inner membrane</location>
        <topology evidence="1">Single-pass membrane protein</topology>
    </subcellularLocation>
</comment>
<dbReference type="EMBL" id="NHON01000060">
    <property type="protein sequence ID" value="OWJ64353.1"/>
    <property type="molecule type" value="Genomic_DNA"/>
</dbReference>
<dbReference type="NCBIfam" id="TIGR02532">
    <property type="entry name" value="IV_pilin_GFxxxE"/>
    <property type="match status" value="1"/>
</dbReference>
<keyword evidence="14" id="KW-1185">Reference proteome</keyword>
<reference evidence="14" key="1">
    <citation type="submission" date="2017-05" db="EMBL/GenBank/DDBJ databases">
        <authorList>
            <person name="Macchi M."/>
            <person name="Festa S."/>
            <person name="Coppotelli B.M."/>
            <person name="Morelli I.S."/>
        </authorList>
    </citation>
    <scope>NUCLEOTIDE SEQUENCE [LARGE SCALE GENOMIC DNA]</scope>
    <source>
        <strain evidence="14">I</strain>
    </source>
</reference>
<dbReference type="RefSeq" id="WP_088154109.1">
    <property type="nucleotide sequence ID" value="NZ_NHON01000060.1"/>
</dbReference>
<accession>A0A211ZGI6</accession>
<organism evidence="13 14">
    <name type="scientific">Inquilinus limosus</name>
    <dbReference type="NCBI Taxonomy" id="171674"/>
    <lineage>
        <taxon>Bacteria</taxon>
        <taxon>Pseudomonadati</taxon>
        <taxon>Pseudomonadota</taxon>
        <taxon>Alphaproteobacteria</taxon>
        <taxon>Rhodospirillales</taxon>
        <taxon>Rhodospirillaceae</taxon>
        <taxon>Inquilinus</taxon>
    </lineage>
</organism>
<evidence type="ECO:0000256" key="10">
    <source>
        <dbReference type="ARBA" id="ARBA00030775"/>
    </source>
</evidence>
<evidence type="ECO:0000256" key="5">
    <source>
        <dbReference type="ARBA" id="ARBA00022519"/>
    </source>
</evidence>
<dbReference type="Proteomes" id="UP000196655">
    <property type="component" value="Unassembled WGS sequence"/>
</dbReference>
<evidence type="ECO:0000313" key="13">
    <source>
        <dbReference type="EMBL" id="OWJ64353.1"/>
    </source>
</evidence>
<dbReference type="Pfam" id="PF07963">
    <property type="entry name" value="N_methyl"/>
    <property type="match status" value="1"/>
</dbReference>
<dbReference type="GO" id="GO:0015628">
    <property type="term" value="P:protein secretion by the type II secretion system"/>
    <property type="evidence" value="ECO:0007669"/>
    <property type="project" value="InterPro"/>
</dbReference>
<keyword evidence="3" id="KW-1003">Cell membrane</keyword>
<evidence type="ECO:0000256" key="4">
    <source>
        <dbReference type="ARBA" id="ARBA00022481"/>
    </source>
</evidence>
<dbReference type="SUPFAM" id="SSF54523">
    <property type="entry name" value="Pili subunits"/>
    <property type="match status" value="1"/>
</dbReference>
<keyword evidence="5" id="KW-0997">Cell inner membrane</keyword>
<evidence type="ECO:0000256" key="8">
    <source>
        <dbReference type="ARBA" id="ARBA00023136"/>
    </source>
</evidence>
<keyword evidence="7 11" id="KW-1133">Transmembrane helix</keyword>
<dbReference type="GO" id="GO:0015627">
    <property type="term" value="C:type II protein secretion system complex"/>
    <property type="evidence" value="ECO:0007669"/>
    <property type="project" value="InterPro"/>
</dbReference>
<protein>
    <recommendedName>
        <fullName evidence="2">Type II secretion system protein H</fullName>
    </recommendedName>
    <alternativeName>
        <fullName evidence="10">General secretion pathway protein H</fullName>
    </alternativeName>
</protein>